<evidence type="ECO:0000256" key="2">
    <source>
        <dbReference type="SAM" id="SignalP"/>
    </source>
</evidence>
<evidence type="ECO:0000256" key="1">
    <source>
        <dbReference type="SAM" id="MobiDB-lite"/>
    </source>
</evidence>
<reference evidence="3 4" key="1">
    <citation type="submission" date="2018-04" db="EMBL/GenBank/DDBJ databases">
        <title>Novel actinobacteria from marine sediment.</title>
        <authorList>
            <person name="Ng Z.Y."/>
            <person name="Tan G.Y.A."/>
        </authorList>
    </citation>
    <scope>NUCLEOTIDE SEQUENCE [LARGE SCALE GENOMIC DNA]</scope>
    <source>
        <strain evidence="3 4">TPS81</strain>
    </source>
</reference>
<name>A0A368T676_9ACTN</name>
<feature type="compositionally biased region" description="Low complexity" evidence="1">
    <location>
        <begin position="390"/>
        <end position="410"/>
    </location>
</feature>
<evidence type="ECO:0000313" key="4">
    <source>
        <dbReference type="Proteomes" id="UP000253318"/>
    </source>
</evidence>
<proteinExistence type="predicted"/>
<protein>
    <recommendedName>
        <fullName evidence="5">IgA FC receptor</fullName>
    </recommendedName>
</protein>
<evidence type="ECO:0008006" key="5">
    <source>
        <dbReference type="Google" id="ProtNLM"/>
    </source>
</evidence>
<dbReference type="AlphaFoldDB" id="A0A368T676"/>
<feature type="chain" id="PRO_5038575810" description="IgA FC receptor" evidence="2">
    <location>
        <begin position="31"/>
        <end position="410"/>
    </location>
</feature>
<accession>A0A368T676</accession>
<organism evidence="3 4">
    <name type="scientific">Marinitenerispora sediminis</name>
    <dbReference type="NCBI Taxonomy" id="1931232"/>
    <lineage>
        <taxon>Bacteria</taxon>
        <taxon>Bacillati</taxon>
        <taxon>Actinomycetota</taxon>
        <taxon>Actinomycetes</taxon>
        <taxon>Streptosporangiales</taxon>
        <taxon>Nocardiopsidaceae</taxon>
        <taxon>Marinitenerispora</taxon>
    </lineage>
</organism>
<gene>
    <name evidence="3" type="ORF">DEF24_10630</name>
</gene>
<dbReference type="EMBL" id="QEIN01000067">
    <property type="protein sequence ID" value="RCV59207.1"/>
    <property type="molecule type" value="Genomic_DNA"/>
</dbReference>
<feature type="signal peptide" evidence="2">
    <location>
        <begin position="1"/>
        <end position="30"/>
    </location>
</feature>
<dbReference type="Proteomes" id="UP000253318">
    <property type="component" value="Unassembled WGS sequence"/>
</dbReference>
<feature type="region of interest" description="Disordered" evidence="1">
    <location>
        <begin position="387"/>
        <end position="410"/>
    </location>
</feature>
<comment type="caution">
    <text evidence="3">The sequence shown here is derived from an EMBL/GenBank/DDBJ whole genome shotgun (WGS) entry which is preliminary data.</text>
</comment>
<feature type="compositionally biased region" description="Low complexity" evidence="1">
    <location>
        <begin position="248"/>
        <end position="297"/>
    </location>
</feature>
<feature type="non-terminal residue" evidence="3">
    <location>
        <position position="410"/>
    </location>
</feature>
<keyword evidence="2" id="KW-0732">Signal</keyword>
<keyword evidence="4" id="KW-1185">Reference proteome</keyword>
<feature type="region of interest" description="Disordered" evidence="1">
    <location>
        <begin position="191"/>
        <end position="297"/>
    </location>
</feature>
<sequence>MRKRYTGWIAMTGAAAVAGTTAFGAPAVLAAEDPPSAAPGLQQAAVSYGLDGFDVGYLPPGLDRLGIAARSASDDDGNRVSQVSWKADAGEVLARVSVLRHAGMADVEQFRAAEFPHLDPAALEAVDNNGRIAYLSRATGELFWLEDPGVAVGVFLRPETWRSEELTAMGAGVRPQRTAVELPDFWPLTLLPRPEAPAEPVEPAPDTAPAQPAPEPAAPAPEQGTQSAPRPTGPAADAPPTEQPAPQPAAAQSPAAPPVEQAPAPQPAEQPAAPEADPAARTAAESAGTAPNGAAAAARRCLVAHVTAPGGGGAVDVAPESAAAADPGAAPAERLPGHGDAARTDAVALCAERLGVPAEQVDDLVVTLAPPPLVEQVLGMVRVEGETENAGTAAAADPPAGTGAARSTGG</sequence>
<evidence type="ECO:0000313" key="3">
    <source>
        <dbReference type="EMBL" id="RCV59207.1"/>
    </source>
</evidence>
<feature type="compositionally biased region" description="Pro residues" evidence="1">
    <location>
        <begin position="194"/>
        <end position="203"/>
    </location>
</feature>